<evidence type="ECO:0000313" key="5">
    <source>
        <dbReference type="EMBL" id="KAK4138512.1"/>
    </source>
</evidence>
<dbReference type="InterPro" id="IPR050797">
    <property type="entry name" value="Carb_Metab_Trans_Reg"/>
</dbReference>
<dbReference type="InterPro" id="IPR001138">
    <property type="entry name" value="Zn2Cys6_DnaBD"/>
</dbReference>
<dbReference type="Pfam" id="PF00172">
    <property type="entry name" value="Zn_clus"/>
    <property type="match status" value="1"/>
</dbReference>
<keyword evidence="6" id="KW-1185">Reference proteome</keyword>
<dbReference type="SMART" id="SM00906">
    <property type="entry name" value="Fungal_trans"/>
    <property type="match status" value="1"/>
</dbReference>
<sequence length="689" mass="76457">MTTAVKRACDACHRRKVKCDGINPCRNCSASQLGCTYNAIPQKKGPKGSRAKVINELKETQRQTTISAKLHHGLNGAASSQTLAPTPRLLSNDTLKACLEFFFAHMYPTMPILDRQRLEQDAMYMDQNLDTYCLLTSLCAFICLQPGMVMPGMGMDPFNPDMMFGGNIVTSTLLMEETIRVRKGYDYVASPTVNSLCTSYFLFAVHHGLEMHDKAWFHLREATTLALMVRMNEEQAHLQYDSSDNTDASRRRRLYWLLFVTERAYALQHRRPLTLQATITPPPPHDHPADPFLHNGTSFLRLIGLFRGFDEVLVPLWMKTKTECSDSYLAALEKQVQEILPAYLNDTPAQLAEMQMNQQWLKHKAWELSMANGNGTDAGHPYMATIHELLPMVSYFPGNLGLHGLGLFEHLLNVTYSLTDILAVLPAPRTPFTPRPLDQLRKILNIVTVIRNGEHRFLPLLLSKVHAALPKLASPMLQNAPENAACNNNNMDIFDGFGNAGMAQPPVYGGDYDNKYGIARLDDMSSDSNSPNGAPSSNDMNSPFASSPGIMSPGGLESIPHSLQTDFTSMPDMVMSPIRHAPPPSLGIPRGMNPQQPQHSQHSPMSPFPTSNPHVPNIGQQMHLSQGIGNNSMMTRPTPQRANTFAMRPQIHTVGDFQSLQRTPADINMGPLGMDSMGPELGFNSLPTR</sequence>
<dbReference type="Proteomes" id="UP001304895">
    <property type="component" value="Unassembled WGS sequence"/>
</dbReference>
<evidence type="ECO:0000259" key="4">
    <source>
        <dbReference type="PROSITE" id="PS50048"/>
    </source>
</evidence>
<reference evidence="5" key="2">
    <citation type="submission" date="2023-05" db="EMBL/GenBank/DDBJ databases">
        <authorList>
            <consortium name="Lawrence Berkeley National Laboratory"/>
            <person name="Steindorff A."/>
            <person name="Hensen N."/>
            <person name="Bonometti L."/>
            <person name="Westerberg I."/>
            <person name="Brannstrom I.O."/>
            <person name="Guillou S."/>
            <person name="Cros-Aarteil S."/>
            <person name="Calhoun S."/>
            <person name="Haridas S."/>
            <person name="Kuo A."/>
            <person name="Mondo S."/>
            <person name="Pangilinan J."/>
            <person name="Riley R."/>
            <person name="Labutti K."/>
            <person name="Andreopoulos B."/>
            <person name="Lipzen A."/>
            <person name="Chen C."/>
            <person name="Yanf M."/>
            <person name="Daum C."/>
            <person name="Ng V."/>
            <person name="Clum A."/>
            <person name="Ohm R."/>
            <person name="Martin F."/>
            <person name="Silar P."/>
            <person name="Natvig D."/>
            <person name="Lalanne C."/>
            <person name="Gautier V."/>
            <person name="Ament-Velasquez S.L."/>
            <person name="Kruys A."/>
            <person name="Hutchinson M.I."/>
            <person name="Powell A.J."/>
            <person name="Barry K."/>
            <person name="Miller A.N."/>
            <person name="Grigoriev I.V."/>
            <person name="Debuchy R."/>
            <person name="Gladieux P."/>
            <person name="Thoren M.H."/>
            <person name="Johannesson H."/>
        </authorList>
    </citation>
    <scope>NUCLEOTIDE SEQUENCE</scope>
    <source>
        <strain evidence="5">CBS 123565</strain>
    </source>
</reference>
<feature type="region of interest" description="Disordered" evidence="3">
    <location>
        <begin position="521"/>
        <end position="609"/>
    </location>
</feature>
<dbReference type="PROSITE" id="PS00463">
    <property type="entry name" value="ZN2_CY6_FUNGAL_1"/>
    <property type="match status" value="1"/>
</dbReference>
<dbReference type="AlphaFoldDB" id="A0AAN6USN7"/>
<dbReference type="SUPFAM" id="SSF57701">
    <property type="entry name" value="Zn2/Cys6 DNA-binding domain"/>
    <property type="match status" value="1"/>
</dbReference>
<dbReference type="PROSITE" id="PS50048">
    <property type="entry name" value="ZN2_CY6_FUNGAL_2"/>
    <property type="match status" value="1"/>
</dbReference>
<comment type="caution">
    <text evidence="5">The sequence shown here is derived from an EMBL/GenBank/DDBJ whole genome shotgun (WGS) entry which is preliminary data.</text>
</comment>
<dbReference type="PANTHER" id="PTHR31668">
    <property type="entry name" value="GLUCOSE TRANSPORT TRANSCRIPTION REGULATOR RGT1-RELATED-RELATED"/>
    <property type="match status" value="1"/>
</dbReference>
<dbReference type="PANTHER" id="PTHR31668:SF20">
    <property type="entry name" value="ZN(II)2CYS6 TRANSCRIPTION FACTOR (EUROFUNG)"/>
    <property type="match status" value="1"/>
</dbReference>
<dbReference type="CDD" id="cd00067">
    <property type="entry name" value="GAL4"/>
    <property type="match status" value="1"/>
</dbReference>
<reference evidence="5" key="1">
    <citation type="journal article" date="2023" name="Mol. Phylogenet. Evol.">
        <title>Genome-scale phylogeny and comparative genomics of the fungal order Sordariales.</title>
        <authorList>
            <person name="Hensen N."/>
            <person name="Bonometti L."/>
            <person name="Westerberg I."/>
            <person name="Brannstrom I.O."/>
            <person name="Guillou S."/>
            <person name="Cros-Aarteil S."/>
            <person name="Calhoun S."/>
            <person name="Haridas S."/>
            <person name="Kuo A."/>
            <person name="Mondo S."/>
            <person name="Pangilinan J."/>
            <person name="Riley R."/>
            <person name="LaButti K."/>
            <person name="Andreopoulos B."/>
            <person name="Lipzen A."/>
            <person name="Chen C."/>
            <person name="Yan M."/>
            <person name="Daum C."/>
            <person name="Ng V."/>
            <person name="Clum A."/>
            <person name="Steindorff A."/>
            <person name="Ohm R.A."/>
            <person name="Martin F."/>
            <person name="Silar P."/>
            <person name="Natvig D.O."/>
            <person name="Lalanne C."/>
            <person name="Gautier V."/>
            <person name="Ament-Velasquez S.L."/>
            <person name="Kruys A."/>
            <person name="Hutchinson M.I."/>
            <person name="Powell A.J."/>
            <person name="Barry K."/>
            <person name="Miller A.N."/>
            <person name="Grigoriev I.V."/>
            <person name="Debuchy R."/>
            <person name="Gladieux P."/>
            <person name="Hiltunen Thoren M."/>
            <person name="Johannesson H."/>
        </authorList>
    </citation>
    <scope>NUCLEOTIDE SEQUENCE</scope>
    <source>
        <strain evidence="5">CBS 123565</strain>
    </source>
</reference>
<accession>A0AAN6USN7</accession>
<dbReference type="Gene3D" id="4.10.240.10">
    <property type="entry name" value="Zn(2)-C6 fungal-type DNA-binding domain"/>
    <property type="match status" value="1"/>
</dbReference>
<feature type="compositionally biased region" description="Low complexity" evidence="3">
    <location>
        <begin position="594"/>
        <end position="605"/>
    </location>
</feature>
<dbReference type="EMBL" id="MU853401">
    <property type="protein sequence ID" value="KAK4138512.1"/>
    <property type="molecule type" value="Genomic_DNA"/>
</dbReference>
<proteinExistence type="predicted"/>
<name>A0AAN6USN7_9PEZI</name>
<evidence type="ECO:0000256" key="3">
    <source>
        <dbReference type="SAM" id="MobiDB-lite"/>
    </source>
</evidence>
<dbReference type="SMART" id="SM00066">
    <property type="entry name" value="GAL4"/>
    <property type="match status" value="1"/>
</dbReference>
<evidence type="ECO:0000313" key="6">
    <source>
        <dbReference type="Proteomes" id="UP001304895"/>
    </source>
</evidence>
<dbReference type="GO" id="GO:0006351">
    <property type="term" value="P:DNA-templated transcription"/>
    <property type="evidence" value="ECO:0007669"/>
    <property type="project" value="InterPro"/>
</dbReference>
<keyword evidence="1" id="KW-0479">Metal-binding</keyword>
<dbReference type="CDD" id="cd12148">
    <property type="entry name" value="fungal_TF_MHR"/>
    <property type="match status" value="1"/>
</dbReference>
<protein>
    <recommendedName>
        <fullName evidence="4">Zn(2)-C6 fungal-type domain-containing protein</fullName>
    </recommendedName>
</protein>
<gene>
    <name evidence="5" type="ORF">BT67DRAFT_11968</name>
</gene>
<evidence type="ECO:0000256" key="1">
    <source>
        <dbReference type="ARBA" id="ARBA00022723"/>
    </source>
</evidence>
<dbReference type="InterPro" id="IPR036864">
    <property type="entry name" value="Zn2-C6_fun-type_DNA-bd_sf"/>
</dbReference>
<dbReference type="GO" id="GO:0008270">
    <property type="term" value="F:zinc ion binding"/>
    <property type="evidence" value="ECO:0007669"/>
    <property type="project" value="InterPro"/>
</dbReference>
<dbReference type="GO" id="GO:0000981">
    <property type="term" value="F:DNA-binding transcription factor activity, RNA polymerase II-specific"/>
    <property type="evidence" value="ECO:0007669"/>
    <property type="project" value="InterPro"/>
</dbReference>
<feature type="compositionally biased region" description="Polar residues" evidence="3">
    <location>
        <begin position="526"/>
        <end position="545"/>
    </location>
</feature>
<evidence type="ECO:0000256" key="2">
    <source>
        <dbReference type="ARBA" id="ARBA00023242"/>
    </source>
</evidence>
<dbReference type="InterPro" id="IPR007219">
    <property type="entry name" value="XnlR_reg_dom"/>
</dbReference>
<dbReference type="GO" id="GO:0003677">
    <property type="term" value="F:DNA binding"/>
    <property type="evidence" value="ECO:0007669"/>
    <property type="project" value="InterPro"/>
</dbReference>
<feature type="domain" description="Zn(2)-C6 fungal-type" evidence="4">
    <location>
        <begin position="8"/>
        <end position="37"/>
    </location>
</feature>
<keyword evidence="2" id="KW-0539">Nucleus</keyword>
<organism evidence="5 6">
    <name type="scientific">Trichocladium antarcticum</name>
    <dbReference type="NCBI Taxonomy" id="1450529"/>
    <lineage>
        <taxon>Eukaryota</taxon>
        <taxon>Fungi</taxon>
        <taxon>Dikarya</taxon>
        <taxon>Ascomycota</taxon>
        <taxon>Pezizomycotina</taxon>
        <taxon>Sordariomycetes</taxon>
        <taxon>Sordariomycetidae</taxon>
        <taxon>Sordariales</taxon>
        <taxon>Chaetomiaceae</taxon>
        <taxon>Trichocladium</taxon>
    </lineage>
</organism>